<dbReference type="RefSeq" id="WP_249601772.1">
    <property type="nucleotide sequence ID" value="NZ_JAKHSK010000014.1"/>
</dbReference>
<dbReference type="Proteomes" id="UP001139521">
    <property type="component" value="Unassembled WGS sequence"/>
</dbReference>
<comment type="caution">
    <text evidence="2">The sequence shown here is derived from an EMBL/GenBank/DDBJ whole genome shotgun (WGS) entry which is preliminary data.</text>
</comment>
<evidence type="ECO:0000313" key="2">
    <source>
        <dbReference type="EMBL" id="MCL6218924.1"/>
    </source>
</evidence>
<organism evidence="2 3">
    <name type="scientific">Zunongwangia pacifica</name>
    <dbReference type="NCBI Taxonomy" id="2911062"/>
    <lineage>
        <taxon>Bacteria</taxon>
        <taxon>Pseudomonadati</taxon>
        <taxon>Bacteroidota</taxon>
        <taxon>Flavobacteriia</taxon>
        <taxon>Flavobacteriales</taxon>
        <taxon>Flavobacteriaceae</taxon>
        <taxon>Zunongwangia</taxon>
    </lineage>
</organism>
<reference evidence="2" key="1">
    <citation type="submission" date="2022-01" db="EMBL/GenBank/DDBJ databases">
        <title>Genome sequencing of Zunongwangia sp. M21534 genome.</title>
        <authorList>
            <person name="Chen Y."/>
            <person name="Dong C."/>
            <person name="Shao Z."/>
        </authorList>
    </citation>
    <scope>NUCLEOTIDE SEQUENCE</scope>
    <source>
        <strain evidence="2">MCCC M21534</strain>
    </source>
</reference>
<name>A0A9X2CNQ8_9FLAO</name>
<keyword evidence="3" id="KW-1185">Reference proteome</keyword>
<gene>
    <name evidence="2" type="ORF">L1967_11495</name>
</gene>
<accession>A0A9X2CNQ8</accession>
<keyword evidence="1" id="KW-0812">Transmembrane</keyword>
<sequence>MKLVTYCKCCKKDIRIKSSAATRPDLQMEKGDEFSVNCQNCGKVEKKLVNDIKAEPNNTMILIGVGIGIIATIVLWGFFGAIGTVSVIIPLLFWYQQMDATKGFNSYMIKRK</sequence>
<keyword evidence="1" id="KW-1133">Transmembrane helix</keyword>
<keyword evidence="1" id="KW-0472">Membrane</keyword>
<feature type="transmembrane region" description="Helical" evidence="1">
    <location>
        <begin position="61"/>
        <end position="94"/>
    </location>
</feature>
<evidence type="ECO:0000256" key="1">
    <source>
        <dbReference type="SAM" id="Phobius"/>
    </source>
</evidence>
<evidence type="ECO:0000313" key="3">
    <source>
        <dbReference type="Proteomes" id="UP001139521"/>
    </source>
</evidence>
<proteinExistence type="predicted"/>
<dbReference type="AlphaFoldDB" id="A0A9X2CNQ8"/>
<dbReference type="EMBL" id="JAKHSK010000014">
    <property type="protein sequence ID" value="MCL6218924.1"/>
    <property type="molecule type" value="Genomic_DNA"/>
</dbReference>
<protein>
    <submittedName>
        <fullName evidence="2">Uncharacterized protein</fullName>
    </submittedName>
</protein>